<sequence>MSTLSSLPPDILLYIFTHLATRKAFFTHVPLVCRLLRDVQRAILQATTAHASVVIHIGACPPFAIARHWAAVLQDVIGSSTSASINDAEQVARIATLRRKILRLSSTATRMRKRDPWSAYTLMCRLQLHILLEEIRDLHPSAAAQAIMTAFQDTMPFGNVRVRLLSFDGRHFGQIAWAAGVAKDLNAAIISLSLEAMFRTGGDVPPLLQFEKESLQTLSIPQIYAADMPLTALSLLIPHAWYLSTSASQKKTSTFRGPDGQVALHSNLTTLSLGYLHLLMLDTVQNLELAVQGGGFPRLSLVEVYYLHWDDDDPDGESVCRTLLVNLVGLRAVCPNLAVSVRALAREEQGFVKRFLEPDVEGLLRGLEVRRLDEPQVALQCGLGGGFCIWDLF</sequence>
<dbReference type="AlphaFoldDB" id="A0A139AHD8"/>
<evidence type="ECO:0000313" key="2">
    <source>
        <dbReference type="EMBL" id="KXS15855.1"/>
    </source>
</evidence>
<dbReference type="InterPro" id="IPR001810">
    <property type="entry name" value="F-box_dom"/>
</dbReference>
<keyword evidence="3" id="KW-1185">Reference proteome</keyword>
<accession>A0A139AHD8</accession>
<dbReference type="Proteomes" id="UP000070544">
    <property type="component" value="Unassembled WGS sequence"/>
</dbReference>
<gene>
    <name evidence="2" type="ORF">M427DRAFT_56431</name>
</gene>
<evidence type="ECO:0000313" key="3">
    <source>
        <dbReference type="Proteomes" id="UP000070544"/>
    </source>
</evidence>
<dbReference type="PROSITE" id="PS50181">
    <property type="entry name" value="FBOX"/>
    <property type="match status" value="1"/>
</dbReference>
<dbReference type="EMBL" id="KQ965759">
    <property type="protein sequence ID" value="KXS15855.1"/>
    <property type="molecule type" value="Genomic_DNA"/>
</dbReference>
<protein>
    <recommendedName>
        <fullName evidence="1">F-box domain-containing protein</fullName>
    </recommendedName>
</protein>
<name>A0A139AHD8_GONPJ</name>
<organism evidence="2 3">
    <name type="scientific">Gonapodya prolifera (strain JEL478)</name>
    <name type="common">Monoblepharis prolifera</name>
    <dbReference type="NCBI Taxonomy" id="1344416"/>
    <lineage>
        <taxon>Eukaryota</taxon>
        <taxon>Fungi</taxon>
        <taxon>Fungi incertae sedis</taxon>
        <taxon>Chytridiomycota</taxon>
        <taxon>Chytridiomycota incertae sedis</taxon>
        <taxon>Monoblepharidomycetes</taxon>
        <taxon>Monoblepharidales</taxon>
        <taxon>Gonapodyaceae</taxon>
        <taxon>Gonapodya</taxon>
    </lineage>
</organism>
<proteinExistence type="predicted"/>
<reference evidence="2 3" key="1">
    <citation type="journal article" date="2015" name="Genome Biol. Evol.">
        <title>Phylogenomic analyses indicate that early fungi evolved digesting cell walls of algal ancestors of land plants.</title>
        <authorList>
            <person name="Chang Y."/>
            <person name="Wang S."/>
            <person name="Sekimoto S."/>
            <person name="Aerts A.L."/>
            <person name="Choi C."/>
            <person name="Clum A."/>
            <person name="LaButti K.M."/>
            <person name="Lindquist E.A."/>
            <person name="Yee Ngan C."/>
            <person name="Ohm R.A."/>
            <person name="Salamov A.A."/>
            <person name="Grigoriev I.V."/>
            <person name="Spatafora J.W."/>
            <person name="Berbee M.L."/>
        </authorList>
    </citation>
    <scope>NUCLEOTIDE SEQUENCE [LARGE SCALE GENOMIC DNA]</scope>
    <source>
        <strain evidence="2 3">JEL478</strain>
    </source>
</reference>
<evidence type="ECO:0000259" key="1">
    <source>
        <dbReference type="PROSITE" id="PS50181"/>
    </source>
</evidence>
<feature type="domain" description="F-box" evidence="1">
    <location>
        <begin position="1"/>
        <end position="39"/>
    </location>
</feature>